<keyword evidence="3" id="KW-1185">Reference proteome</keyword>
<name>A0A1X2H5H8_SYNRA</name>
<dbReference type="AlphaFoldDB" id="A0A1X2H5H8"/>
<proteinExistence type="predicted"/>
<comment type="caution">
    <text evidence="2">The sequence shown here is derived from an EMBL/GenBank/DDBJ whole genome shotgun (WGS) entry which is preliminary data.</text>
</comment>
<reference evidence="2 3" key="1">
    <citation type="submission" date="2016-07" db="EMBL/GenBank/DDBJ databases">
        <title>Pervasive Adenine N6-methylation of Active Genes in Fungi.</title>
        <authorList>
            <consortium name="DOE Joint Genome Institute"/>
            <person name="Mondo S.J."/>
            <person name="Dannebaum R.O."/>
            <person name="Kuo R.C."/>
            <person name="Labutti K."/>
            <person name="Haridas S."/>
            <person name="Kuo A."/>
            <person name="Salamov A."/>
            <person name="Ahrendt S.R."/>
            <person name="Lipzen A."/>
            <person name="Sullivan W."/>
            <person name="Andreopoulos W.B."/>
            <person name="Clum A."/>
            <person name="Lindquist E."/>
            <person name="Daum C."/>
            <person name="Ramamoorthy G.K."/>
            <person name="Gryganskyi A."/>
            <person name="Culley D."/>
            <person name="Magnuson J.K."/>
            <person name="James T.Y."/>
            <person name="O'Malley M.A."/>
            <person name="Stajich J.E."/>
            <person name="Spatafora J.W."/>
            <person name="Visel A."/>
            <person name="Grigoriev I.V."/>
        </authorList>
    </citation>
    <scope>NUCLEOTIDE SEQUENCE [LARGE SCALE GENOMIC DNA]</scope>
    <source>
        <strain evidence="2 3">NRRL 2496</strain>
    </source>
</reference>
<organism evidence="2 3">
    <name type="scientific">Syncephalastrum racemosum</name>
    <name type="common">Filamentous fungus</name>
    <dbReference type="NCBI Taxonomy" id="13706"/>
    <lineage>
        <taxon>Eukaryota</taxon>
        <taxon>Fungi</taxon>
        <taxon>Fungi incertae sedis</taxon>
        <taxon>Mucoromycota</taxon>
        <taxon>Mucoromycotina</taxon>
        <taxon>Mucoromycetes</taxon>
        <taxon>Mucorales</taxon>
        <taxon>Syncephalastraceae</taxon>
        <taxon>Syncephalastrum</taxon>
    </lineage>
</organism>
<feature type="region of interest" description="Disordered" evidence="1">
    <location>
        <begin position="129"/>
        <end position="153"/>
    </location>
</feature>
<sequence>MPFLKITGNPASLSSRPQLRQSHLNPRYRGPQKPSIVDLLMTPPSATSEPVEFLSQSLLLYLRPSCLLWLLLSTLCKASTAAYRFSALWDLTKAPYLHEKQRLVTLVFVTITIMKCAPLPQPHGVKCGPYSRKRENTSPPAHMFLKRDKERAP</sequence>
<dbReference type="InParanoid" id="A0A1X2H5H8"/>
<evidence type="ECO:0000313" key="2">
    <source>
        <dbReference type="EMBL" id="ORY93725.1"/>
    </source>
</evidence>
<evidence type="ECO:0000256" key="1">
    <source>
        <dbReference type="SAM" id="MobiDB-lite"/>
    </source>
</evidence>
<dbReference type="Proteomes" id="UP000242180">
    <property type="component" value="Unassembled WGS sequence"/>
</dbReference>
<feature type="compositionally biased region" description="Polar residues" evidence="1">
    <location>
        <begin position="9"/>
        <end position="24"/>
    </location>
</feature>
<gene>
    <name evidence="2" type="ORF">BCR43DRAFT_344208</name>
</gene>
<accession>A0A1X2H5H8</accession>
<protein>
    <submittedName>
        <fullName evidence="2">Uncharacterized protein</fullName>
    </submittedName>
</protein>
<feature type="region of interest" description="Disordered" evidence="1">
    <location>
        <begin position="1"/>
        <end position="31"/>
    </location>
</feature>
<evidence type="ECO:0000313" key="3">
    <source>
        <dbReference type="Proteomes" id="UP000242180"/>
    </source>
</evidence>
<dbReference type="EMBL" id="MCGN01000008">
    <property type="protein sequence ID" value="ORY93725.1"/>
    <property type="molecule type" value="Genomic_DNA"/>
</dbReference>